<keyword evidence="2" id="KW-0732">Signal</keyword>
<protein>
    <recommendedName>
        <fullName evidence="6">EGF-like domain-containing protein</fullName>
    </recommendedName>
</protein>
<dbReference type="PROSITE" id="PS00010">
    <property type="entry name" value="ASX_HYDROXYL"/>
    <property type="match status" value="1"/>
</dbReference>
<dbReference type="InterPro" id="IPR049883">
    <property type="entry name" value="NOTCH1_EGF-like"/>
</dbReference>
<dbReference type="PROSITE" id="PS01186">
    <property type="entry name" value="EGF_2"/>
    <property type="match status" value="1"/>
</dbReference>
<keyword evidence="8" id="KW-1185">Reference proteome</keyword>
<dbReference type="PROSITE" id="PS01187">
    <property type="entry name" value="EGF_CA"/>
    <property type="match status" value="1"/>
</dbReference>
<evidence type="ECO:0000256" key="5">
    <source>
        <dbReference type="PROSITE-ProRule" id="PRU00076"/>
    </source>
</evidence>
<evidence type="ECO:0000256" key="3">
    <source>
        <dbReference type="ARBA" id="ARBA00022737"/>
    </source>
</evidence>
<dbReference type="Gene3D" id="2.10.25.10">
    <property type="entry name" value="Laminin"/>
    <property type="match status" value="1"/>
</dbReference>
<keyword evidence="1 5" id="KW-0245">EGF-like domain</keyword>
<name>A0A9D4I4Q3_DREPO</name>
<reference evidence="7" key="1">
    <citation type="journal article" date="2019" name="bioRxiv">
        <title>The Genome of the Zebra Mussel, Dreissena polymorpha: A Resource for Invasive Species Research.</title>
        <authorList>
            <person name="McCartney M.A."/>
            <person name="Auch B."/>
            <person name="Kono T."/>
            <person name="Mallez S."/>
            <person name="Zhang Y."/>
            <person name="Obille A."/>
            <person name="Becker A."/>
            <person name="Abrahante J.E."/>
            <person name="Garbe J."/>
            <person name="Badalamenti J.P."/>
            <person name="Herman A."/>
            <person name="Mangelson H."/>
            <person name="Liachko I."/>
            <person name="Sullivan S."/>
            <person name="Sone E.D."/>
            <person name="Koren S."/>
            <person name="Silverstein K.A.T."/>
            <person name="Beckman K.B."/>
            <person name="Gohl D.M."/>
        </authorList>
    </citation>
    <scope>NUCLEOTIDE SEQUENCE</scope>
    <source>
        <strain evidence="7">Duluth1</strain>
        <tissue evidence="7">Whole animal</tissue>
    </source>
</reference>
<comment type="caution">
    <text evidence="7">The sequence shown here is derived from an EMBL/GenBank/DDBJ whole genome shotgun (WGS) entry which is preliminary data.</text>
</comment>
<dbReference type="Gene3D" id="2.170.300.10">
    <property type="entry name" value="Tie2 ligand-binding domain superfamily"/>
    <property type="match status" value="1"/>
</dbReference>
<dbReference type="Proteomes" id="UP000828390">
    <property type="component" value="Unassembled WGS sequence"/>
</dbReference>
<evidence type="ECO:0000313" key="7">
    <source>
        <dbReference type="EMBL" id="KAH3747338.1"/>
    </source>
</evidence>
<evidence type="ECO:0000256" key="2">
    <source>
        <dbReference type="ARBA" id="ARBA00022729"/>
    </source>
</evidence>
<dbReference type="GO" id="GO:0005509">
    <property type="term" value="F:calcium ion binding"/>
    <property type="evidence" value="ECO:0007669"/>
    <property type="project" value="InterPro"/>
</dbReference>
<evidence type="ECO:0000259" key="6">
    <source>
        <dbReference type="PROSITE" id="PS50026"/>
    </source>
</evidence>
<evidence type="ECO:0000256" key="4">
    <source>
        <dbReference type="ARBA" id="ARBA00023157"/>
    </source>
</evidence>
<dbReference type="EMBL" id="JAIWYP010000010">
    <property type="protein sequence ID" value="KAH3747338.1"/>
    <property type="molecule type" value="Genomic_DNA"/>
</dbReference>
<comment type="caution">
    <text evidence="5">Lacks conserved residue(s) required for the propagation of feature annotation.</text>
</comment>
<keyword evidence="4" id="KW-1015">Disulfide bond</keyword>
<organism evidence="7 8">
    <name type="scientific">Dreissena polymorpha</name>
    <name type="common">Zebra mussel</name>
    <name type="synonym">Mytilus polymorpha</name>
    <dbReference type="NCBI Taxonomy" id="45954"/>
    <lineage>
        <taxon>Eukaryota</taxon>
        <taxon>Metazoa</taxon>
        <taxon>Spiralia</taxon>
        <taxon>Lophotrochozoa</taxon>
        <taxon>Mollusca</taxon>
        <taxon>Bivalvia</taxon>
        <taxon>Autobranchia</taxon>
        <taxon>Heteroconchia</taxon>
        <taxon>Euheterodonta</taxon>
        <taxon>Imparidentia</taxon>
        <taxon>Neoheterodontei</taxon>
        <taxon>Myida</taxon>
        <taxon>Dreissenoidea</taxon>
        <taxon>Dreissenidae</taxon>
        <taxon>Dreissena</taxon>
    </lineage>
</organism>
<sequence>MSWAYGENCSTKCECDDTNTETCNHTNGNCTCLKGRKGELCYDDVNECTSTSDVCPTNSECINLSGSFSCECDAGYFKNSSGLCQVK</sequence>
<dbReference type="InterPro" id="IPR001881">
    <property type="entry name" value="EGF-like_Ca-bd_dom"/>
</dbReference>
<evidence type="ECO:0000256" key="1">
    <source>
        <dbReference type="ARBA" id="ARBA00022536"/>
    </source>
</evidence>
<reference evidence="7" key="2">
    <citation type="submission" date="2020-11" db="EMBL/GenBank/DDBJ databases">
        <authorList>
            <person name="McCartney M.A."/>
            <person name="Auch B."/>
            <person name="Kono T."/>
            <person name="Mallez S."/>
            <person name="Becker A."/>
            <person name="Gohl D.M."/>
            <person name="Silverstein K.A.T."/>
            <person name="Koren S."/>
            <person name="Bechman K.B."/>
            <person name="Herman A."/>
            <person name="Abrahante J.E."/>
            <person name="Garbe J."/>
        </authorList>
    </citation>
    <scope>NUCLEOTIDE SEQUENCE</scope>
    <source>
        <strain evidence="7">Duluth1</strain>
        <tissue evidence="7">Whole animal</tissue>
    </source>
</reference>
<accession>A0A9D4I4Q3</accession>
<dbReference type="InterPro" id="IPR018097">
    <property type="entry name" value="EGF_Ca-bd_CS"/>
</dbReference>
<dbReference type="CDD" id="cd00054">
    <property type="entry name" value="EGF_CA"/>
    <property type="match status" value="1"/>
</dbReference>
<dbReference type="InterPro" id="IPR000152">
    <property type="entry name" value="EGF-type_Asp/Asn_hydroxyl_site"/>
</dbReference>
<dbReference type="PROSITE" id="PS50026">
    <property type="entry name" value="EGF_3"/>
    <property type="match status" value="1"/>
</dbReference>
<dbReference type="SMART" id="SM00179">
    <property type="entry name" value="EGF_CA"/>
    <property type="match status" value="1"/>
</dbReference>
<feature type="domain" description="EGF-like" evidence="6">
    <location>
        <begin position="44"/>
        <end position="85"/>
    </location>
</feature>
<gene>
    <name evidence="7" type="ORF">DPMN_181763</name>
</gene>
<dbReference type="InterPro" id="IPR000742">
    <property type="entry name" value="EGF"/>
</dbReference>
<proteinExistence type="predicted"/>
<dbReference type="SUPFAM" id="SSF57196">
    <property type="entry name" value="EGF/Laminin"/>
    <property type="match status" value="1"/>
</dbReference>
<keyword evidence="3" id="KW-0677">Repeat</keyword>
<dbReference type="FunFam" id="2.10.25.10:FF:000038">
    <property type="entry name" value="Fibrillin 2"/>
    <property type="match status" value="1"/>
</dbReference>
<dbReference type="AlphaFoldDB" id="A0A9D4I4Q3"/>
<evidence type="ECO:0000313" key="8">
    <source>
        <dbReference type="Proteomes" id="UP000828390"/>
    </source>
</evidence>
<dbReference type="Pfam" id="PF07645">
    <property type="entry name" value="EGF_CA"/>
    <property type="match status" value="1"/>
</dbReference>